<keyword evidence="1" id="KW-0472">Membrane</keyword>
<dbReference type="InterPro" id="IPR029034">
    <property type="entry name" value="Cystine-knot_cytokine"/>
</dbReference>
<keyword evidence="3" id="KW-1185">Reference proteome</keyword>
<reference evidence="2" key="1">
    <citation type="journal article" date="2021" name="Genome Biol. Evol.">
        <title>A High-Quality Reference Genome for a Parasitic Bivalve with Doubly Uniparental Inheritance (Bivalvia: Unionida).</title>
        <authorList>
            <person name="Smith C.H."/>
        </authorList>
    </citation>
    <scope>NUCLEOTIDE SEQUENCE</scope>
    <source>
        <strain evidence="2">CHS0354</strain>
    </source>
</reference>
<evidence type="ECO:0000313" key="3">
    <source>
        <dbReference type="Proteomes" id="UP001195483"/>
    </source>
</evidence>
<dbReference type="AlphaFoldDB" id="A0AAE0S938"/>
<evidence type="ECO:0000313" key="2">
    <source>
        <dbReference type="EMBL" id="KAK3587433.1"/>
    </source>
</evidence>
<keyword evidence="1" id="KW-1133">Transmembrane helix</keyword>
<reference evidence="2" key="3">
    <citation type="submission" date="2023-05" db="EMBL/GenBank/DDBJ databases">
        <authorList>
            <person name="Smith C.H."/>
        </authorList>
    </citation>
    <scope>NUCLEOTIDE SEQUENCE</scope>
    <source>
        <strain evidence="2">CHS0354</strain>
        <tissue evidence="2">Mantle</tissue>
    </source>
</reference>
<comment type="caution">
    <text evidence="2">The sequence shown here is derived from an EMBL/GenBank/DDBJ whole genome shotgun (WGS) entry which is preliminary data.</text>
</comment>
<reference evidence="2" key="2">
    <citation type="journal article" date="2021" name="Genome Biol. Evol.">
        <title>Developing a high-quality reference genome for a parasitic bivalve with doubly uniparental inheritance (Bivalvia: Unionida).</title>
        <authorList>
            <person name="Smith C.H."/>
        </authorList>
    </citation>
    <scope>NUCLEOTIDE SEQUENCE</scope>
    <source>
        <strain evidence="2">CHS0354</strain>
        <tissue evidence="2">Mantle</tissue>
    </source>
</reference>
<name>A0AAE0S938_9BIVA</name>
<gene>
    <name evidence="2" type="ORF">CHS0354_007921</name>
</gene>
<dbReference type="EMBL" id="JAEAOA010000534">
    <property type="protein sequence ID" value="KAK3587433.1"/>
    <property type="molecule type" value="Genomic_DNA"/>
</dbReference>
<keyword evidence="1" id="KW-0812">Transmembrane</keyword>
<evidence type="ECO:0000256" key="1">
    <source>
        <dbReference type="SAM" id="Phobius"/>
    </source>
</evidence>
<proteinExistence type="predicted"/>
<organism evidence="2 3">
    <name type="scientific">Potamilus streckersoni</name>
    <dbReference type="NCBI Taxonomy" id="2493646"/>
    <lineage>
        <taxon>Eukaryota</taxon>
        <taxon>Metazoa</taxon>
        <taxon>Spiralia</taxon>
        <taxon>Lophotrochozoa</taxon>
        <taxon>Mollusca</taxon>
        <taxon>Bivalvia</taxon>
        <taxon>Autobranchia</taxon>
        <taxon>Heteroconchia</taxon>
        <taxon>Palaeoheterodonta</taxon>
        <taxon>Unionida</taxon>
        <taxon>Unionoidea</taxon>
        <taxon>Unionidae</taxon>
        <taxon>Ambleminae</taxon>
        <taxon>Lampsilini</taxon>
        <taxon>Potamilus</taxon>
    </lineage>
</organism>
<dbReference type="Proteomes" id="UP001195483">
    <property type="component" value="Unassembled WGS sequence"/>
</dbReference>
<feature type="transmembrane region" description="Helical" evidence="1">
    <location>
        <begin position="18"/>
        <end position="42"/>
    </location>
</feature>
<accession>A0AAE0S938</accession>
<dbReference type="SUPFAM" id="SSF57501">
    <property type="entry name" value="Cystine-knot cytokines"/>
    <property type="match status" value="1"/>
</dbReference>
<protein>
    <submittedName>
        <fullName evidence="2">Uncharacterized protein</fullName>
    </submittedName>
</protein>
<sequence>MERDESGRKAAGSNIKRIFILIGCLFAILILGLVSATLHYVIQLRNDPRNYSTSPPDNTKTSEQFLRSLPLPVRFPGYFRSPEEQTLAEERLLSRTFLPAPNGTVDGLVNTCSGVCYRPSEWQPVRVRTIYHACCISNSFYESPAWMIDINGKNKTLATFERNKQYFLKEDCVQVNGCTTCQCQTMTSYETAVVYTDNKTDYEISWFSISGCCKCINRVL</sequence>